<evidence type="ECO:0000313" key="1">
    <source>
        <dbReference type="EMBL" id="AQX51021.1"/>
    </source>
</evidence>
<dbReference type="Proteomes" id="UP000189738">
    <property type="component" value="Chromosome"/>
</dbReference>
<gene>
    <name evidence="1" type="ORF">AYC66_10200</name>
    <name evidence="2" type="ORF">BAY09_11155</name>
</gene>
<evidence type="ECO:0000313" key="2">
    <source>
        <dbReference type="EMBL" id="OPB51748.1"/>
    </source>
</evidence>
<protein>
    <submittedName>
        <fullName evidence="2">Uncharacterized protein</fullName>
    </submittedName>
</protein>
<dbReference type="EMBL" id="MAHS01000003">
    <property type="protein sequence ID" value="OPB51748.1"/>
    <property type="molecule type" value="Genomic_DNA"/>
</dbReference>
<proteinExistence type="predicted"/>
<dbReference type="EMBL" id="CP014339">
    <property type="protein sequence ID" value="AQX51021.1"/>
    <property type="molecule type" value="Genomic_DNA"/>
</dbReference>
<sequence>MKKILSIFLICSITIGISAQRKTTKKQPKKSSGKATMVDIAEVTDTASEKSEADTLKLKAGKAYVLLIDVAPNMKGVTVGGDDQEKNELIKNFSKNTPEIIQLYNYTYVLAENGQYIDLTGDGNTYQAVAYWSGKMDDNIVAQEGKNRATEFVATQLGQQKESSYITNSKKYKEEVKSLQGKNNFTKKSAEVMQAYLQHLAVPKICFIENTMLFNKDQSKIKTITTYITGDNGKKQKYLVAELNELGQPITITEYRSDEKSVQRFTYKDGILINIQTPVNTTNINYDNDRMITSSDLGGGMETEIYRVEKNELLRKSYIIMKDDSSDNMNAATDEKIEKSCTNFYIDNIIQTSNCSSNANEFPFTHTSTVYQDGKLIQETKYRIEKKSSVLYESQYKRDNDIRKATYHLNDKGLLESYQKNDNNRKSTVWLEYTYFL</sequence>
<accession>A0A1T3FX93</accession>
<reference evidence="1 3" key="1">
    <citation type="submission" date="2016-02" db="EMBL/GenBank/DDBJ databases">
        <authorList>
            <person name="Nicholson A.C."/>
            <person name="Humrighouse B.W."/>
            <person name="Loparev V."/>
            <person name="Emery B."/>
            <person name="Graziano J."/>
            <person name="McQuiston J.R."/>
        </authorList>
    </citation>
    <scope>NUCLEOTIDE SEQUENCE [LARGE SCALE GENOMIC DNA]</scope>
    <source>
        <strain evidence="1 3">E6809</strain>
    </source>
</reference>
<name>A0A1T3FX93_9FLAO</name>
<dbReference type="RefSeq" id="WP_061889047.1">
    <property type="nucleotide sequence ID" value="NZ_CP014339.1"/>
</dbReference>
<evidence type="ECO:0000313" key="3">
    <source>
        <dbReference type="Proteomes" id="UP000189738"/>
    </source>
</evidence>
<reference evidence="2" key="2">
    <citation type="submission" date="2016-06" db="EMBL/GenBank/DDBJ databases">
        <authorList>
            <person name="Nicholson A.C."/>
        </authorList>
    </citation>
    <scope>NUCLEOTIDE SEQUENCE [LARGE SCALE GENOMIC DNA]</scope>
    <source>
        <strain evidence="2">E6809</strain>
    </source>
</reference>
<organism evidence="2">
    <name type="scientific">Elizabethkingia anophelis</name>
    <dbReference type="NCBI Taxonomy" id="1117645"/>
    <lineage>
        <taxon>Bacteria</taxon>
        <taxon>Pseudomonadati</taxon>
        <taxon>Bacteroidota</taxon>
        <taxon>Flavobacteriia</taxon>
        <taxon>Flavobacteriales</taxon>
        <taxon>Weeksellaceae</taxon>
        <taxon>Elizabethkingia</taxon>
    </lineage>
</organism>
<dbReference type="AlphaFoldDB" id="A0A1T3FX93"/>